<keyword evidence="5" id="KW-0378">Hydrolase</keyword>
<dbReference type="SMART" id="SM00382">
    <property type="entry name" value="AAA"/>
    <property type="match status" value="1"/>
</dbReference>
<dbReference type="InterPro" id="IPR003959">
    <property type="entry name" value="ATPase_AAA_core"/>
</dbReference>
<gene>
    <name evidence="5" type="ORF">IPP58_12240</name>
</gene>
<dbReference type="InterPro" id="IPR003593">
    <property type="entry name" value="AAA+_ATPase"/>
</dbReference>
<dbReference type="Gene3D" id="3.40.50.300">
    <property type="entry name" value="P-loop containing nucleotide triphosphate hydrolases"/>
    <property type="match status" value="1"/>
</dbReference>
<name>A0A9D7XM52_9BACT</name>
<keyword evidence="2 5" id="KW-0067">ATP-binding</keyword>
<sequence length="404" mass="44297">MSDELLAQASHRRQGSAPPNAPQSNGDPLTDRWVLTATSLALALDGTYVSSDDLAVALEWADLLEPLGRQGPVDPPDWYGSMLSTCAQENIQLDDRPSKVLPFDYHLPSEVVVMLNQRRPLKACFQTFLDTREEVFLRLYGSAAESGLSHDPRLALKAAHDCALAVETELRQSLVGQSEAVAALKRLAFQRELRRGVGSSPATALFLGPPGSGKSLAARLFAEALGLSSLAKHKSRRLAVLEVEMTQHVQWASGVDLFGDGSRQGSITQFVAKNPHALVICNEFEKAHRKVLESILPVLDQGFLPSPTGKVDFRNAVFIFTTNLGSELWNRPATPEEGTLEVDLMDLLGLAEKVEDKSDWHKTPVPKELLSRLNKGAMVLFRRHHGHHMLQKAQQSGVAKKEVS</sequence>
<feature type="region of interest" description="Disordered" evidence="3">
    <location>
        <begin position="1"/>
        <end position="30"/>
    </location>
</feature>
<accession>A0A9D7XM52</accession>
<dbReference type="InterPro" id="IPR050130">
    <property type="entry name" value="ClpA_ClpB"/>
</dbReference>
<dbReference type="GO" id="GO:0008233">
    <property type="term" value="F:peptidase activity"/>
    <property type="evidence" value="ECO:0007669"/>
    <property type="project" value="UniProtKB-KW"/>
</dbReference>
<dbReference type="EMBL" id="JADKIO010000009">
    <property type="protein sequence ID" value="MBK9797239.1"/>
    <property type="molecule type" value="Genomic_DNA"/>
</dbReference>
<dbReference type="GO" id="GO:0043335">
    <property type="term" value="P:protein unfolding"/>
    <property type="evidence" value="ECO:0007669"/>
    <property type="project" value="TreeGrafter"/>
</dbReference>
<dbReference type="PANTHER" id="PTHR11638">
    <property type="entry name" value="ATP-DEPENDENT CLP PROTEASE"/>
    <property type="match status" value="1"/>
</dbReference>
<dbReference type="Proteomes" id="UP000886657">
    <property type="component" value="Unassembled WGS sequence"/>
</dbReference>
<dbReference type="GO" id="GO:0006508">
    <property type="term" value="P:proteolysis"/>
    <property type="evidence" value="ECO:0007669"/>
    <property type="project" value="UniProtKB-KW"/>
</dbReference>
<evidence type="ECO:0000313" key="6">
    <source>
        <dbReference type="Proteomes" id="UP000886657"/>
    </source>
</evidence>
<evidence type="ECO:0000256" key="2">
    <source>
        <dbReference type="ARBA" id="ARBA00022840"/>
    </source>
</evidence>
<dbReference type="PRINTS" id="PR00300">
    <property type="entry name" value="CLPPROTEASEA"/>
</dbReference>
<organism evidence="5 6">
    <name type="scientific">Candidatus Geothrix skivensis</name>
    <dbReference type="NCBI Taxonomy" id="2954439"/>
    <lineage>
        <taxon>Bacteria</taxon>
        <taxon>Pseudomonadati</taxon>
        <taxon>Acidobacteriota</taxon>
        <taxon>Holophagae</taxon>
        <taxon>Holophagales</taxon>
        <taxon>Holophagaceae</taxon>
        <taxon>Geothrix</taxon>
    </lineage>
</organism>
<dbReference type="GO" id="GO:0042026">
    <property type="term" value="P:protein refolding"/>
    <property type="evidence" value="ECO:0007669"/>
    <property type="project" value="TreeGrafter"/>
</dbReference>
<dbReference type="AlphaFoldDB" id="A0A9D7XM52"/>
<dbReference type="SUPFAM" id="SSF52540">
    <property type="entry name" value="P-loop containing nucleoside triphosphate hydrolases"/>
    <property type="match status" value="1"/>
</dbReference>
<keyword evidence="5" id="KW-0645">Protease</keyword>
<dbReference type="Pfam" id="PF07724">
    <property type="entry name" value="AAA_2"/>
    <property type="match status" value="1"/>
</dbReference>
<dbReference type="InterPro" id="IPR027417">
    <property type="entry name" value="P-loop_NTPase"/>
</dbReference>
<dbReference type="GO" id="GO:0034605">
    <property type="term" value="P:cellular response to heat"/>
    <property type="evidence" value="ECO:0007669"/>
    <property type="project" value="TreeGrafter"/>
</dbReference>
<evidence type="ECO:0000259" key="4">
    <source>
        <dbReference type="SMART" id="SM00382"/>
    </source>
</evidence>
<evidence type="ECO:0000256" key="1">
    <source>
        <dbReference type="ARBA" id="ARBA00022741"/>
    </source>
</evidence>
<keyword evidence="1" id="KW-0547">Nucleotide-binding</keyword>
<dbReference type="GO" id="GO:0016887">
    <property type="term" value="F:ATP hydrolysis activity"/>
    <property type="evidence" value="ECO:0007669"/>
    <property type="project" value="InterPro"/>
</dbReference>
<protein>
    <submittedName>
        <fullName evidence="5">ATP-dependent Clp protease ATP-binding subunit</fullName>
    </submittedName>
</protein>
<comment type="caution">
    <text evidence="5">The sequence shown here is derived from an EMBL/GenBank/DDBJ whole genome shotgun (WGS) entry which is preliminary data.</text>
</comment>
<proteinExistence type="predicted"/>
<dbReference type="GO" id="GO:0005737">
    <property type="term" value="C:cytoplasm"/>
    <property type="evidence" value="ECO:0007669"/>
    <property type="project" value="TreeGrafter"/>
</dbReference>
<dbReference type="GO" id="GO:0005524">
    <property type="term" value="F:ATP binding"/>
    <property type="evidence" value="ECO:0007669"/>
    <property type="project" value="UniProtKB-KW"/>
</dbReference>
<feature type="domain" description="AAA+ ATPase" evidence="4">
    <location>
        <begin position="200"/>
        <end position="346"/>
    </location>
</feature>
<evidence type="ECO:0000256" key="3">
    <source>
        <dbReference type="SAM" id="MobiDB-lite"/>
    </source>
</evidence>
<evidence type="ECO:0000313" key="5">
    <source>
        <dbReference type="EMBL" id="MBK9797239.1"/>
    </source>
</evidence>
<reference evidence="5" key="1">
    <citation type="submission" date="2020-10" db="EMBL/GenBank/DDBJ databases">
        <title>Connecting structure to function with the recovery of over 1000 high-quality activated sludge metagenome-assembled genomes encoding full-length rRNA genes using long-read sequencing.</title>
        <authorList>
            <person name="Singleton C.M."/>
            <person name="Petriglieri F."/>
            <person name="Kristensen J.M."/>
            <person name="Kirkegaard R.H."/>
            <person name="Michaelsen T.Y."/>
            <person name="Andersen M.H."/>
            <person name="Karst S.M."/>
            <person name="Dueholm M.S."/>
            <person name="Nielsen P.H."/>
            <person name="Albertsen M."/>
        </authorList>
    </citation>
    <scope>NUCLEOTIDE SEQUENCE</scope>
    <source>
        <strain evidence="5">Skiv_18-Q3-R9-52_MAXAC.067</strain>
    </source>
</reference>
<dbReference type="PANTHER" id="PTHR11638:SF176">
    <property type="entry name" value="HEAT SHOCK PROTEIN 78, MITOCHONDRIAL"/>
    <property type="match status" value="1"/>
</dbReference>
<dbReference type="InterPro" id="IPR001270">
    <property type="entry name" value="ClpA/B"/>
</dbReference>